<name>A0A1L4D0K5_9BACT</name>
<gene>
    <name evidence="9" type="primary">kdpA</name>
    <name evidence="10" type="ORF">AXG55_07415</name>
</gene>
<dbReference type="HAMAP" id="MF_00275">
    <property type="entry name" value="KdpA"/>
    <property type="match status" value="1"/>
</dbReference>
<keyword evidence="7 9" id="KW-0406">Ion transport</keyword>
<evidence type="ECO:0000256" key="1">
    <source>
        <dbReference type="ARBA" id="ARBA00022448"/>
    </source>
</evidence>
<comment type="similarity">
    <text evidence="9">Belongs to the KdpA family.</text>
</comment>
<comment type="subcellular location">
    <subcellularLocation>
        <location evidence="9">Cell membrane</location>
        <topology evidence="9">Multi-pass membrane protein</topology>
    </subcellularLocation>
</comment>
<evidence type="ECO:0000313" key="11">
    <source>
        <dbReference type="Proteomes" id="UP000184731"/>
    </source>
</evidence>
<evidence type="ECO:0000256" key="2">
    <source>
        <dbReference type="ARBA" id="ARBA00022475"/>
    </source>
</evidence>
<evidence type="ECO:0000256" key="8">
    <source>
        <dbReference type="ARBA" id="ARBA00023136"/>
    </source>
</evidence>
<feature type="transmembrane region" description="Helical" evidence="9">
    <location>
        <begin position="424"/>
        <end position="446"/>
    </location>
</feature>
<dbReference type="Pfam" id="PF03814">
    <property type="entry name" value="KdpA"/>
    <property type="match status" value="1"/>
</dbReference>
<evidence type="ECO:0000256" key="4">
    <source>
        <dbReference type="ARBA" id="ARBA00022692"/>
    </source>
</evidence>
<keyword evidence="8 9" id="KW-0472">Membrane</keyword>
<feature type="transmembrane region" description="Helical" evidence="9">
    <location>
        <begin position="179"/>
        <end position="199"/>
    </location>
</feature>
<feature type="transmembrane region" description="Helical" evidence="9">
    <location>
        <begin position="525"/>
        <end position="549"/>
    </location>
</feature>
<feature type="transmembrane region" description="Helical" evidence="9">
    <location>
        <begin position="285"/>
        <end position="305"/>
    </location>
</feature>
<dbReference type="STRING" id="1915309.AXG55_07415"/>
<dbReference type="GO" id="GO:0005886">
    <property type="term" value="C:plasma membrane"/>
    <property type="evidence" value="ECO:0007669"/>
    <property type="project" value="UniProtKB-SubCell"/>
</dbReference>
<dbReference type="NCBIfam" id="TIGR00680">
    <property type="entry name" value="kdpA"/>
    <property type="match status" value="1"/>
</dbReference>
<accession>A0A1L4D0K5</accession>
<dbReference type="RefSeq" id="WP_148697484.1">
    <property type="nucleotide sequence ID" value="NZ_CP017834.1"/>
</dbReference>
<protein>
    <recommendedName>
        <fullName evidence="9">Potassium-transporting ATPase potassium-binding subunit</fullName>
    </recommendedName>
    <alternativeName>
        <fullName evidence="9">ATP phosphohydrolase [potassium-transporting] A chain</fullName>
    </alternativeName>
    <alternativeName>
        <fullName evidence="9">Potassium-binding and translocating subunit A</fullName>
    </alternativeName>
    <alternativeName>
        <fullName evidence="9">Potassium-translocating ATPase A chain</fullName>
    </alternativeName>
</protein>
<keyword evidence="4 9" id="KW-0812">Transmembrane</keyword>
<dbReference type="Proteomes" id="UP000184731">
    <property type="component" value="Chromosome"/>
</dbReference>
<feature type="transmembrane region" description="Helical" evidence="9">
    <location>
        <begin position="377"/>
        <end position="403"/>
    </location>
</feature>
<feature type="transmembrane region" description="Helical" evidence="9">
    <location>
        <begin position="6"/>
        <end position="27"/>
    </location>
</feature>
<evidence type="ECO:0000256" key="7">
    <source>
        <dbReference type="ARBA" id="ARBA00023065"/>
    </source>
</evidence>
<proteinExistence type="inferred from homology"/>
<evidence type="ECO:0000256" key="9">
    <source>
        <dbReference type="HAMAP-Rule" id="MF_00275"/>
    </source>
</evidence>
<dbReference type="EMBL" id="CP017834">
    <property type="protein sequence ID" value="APJ03743.1"/>
    <property type="molecule type" value="Genomic_DNA"/>
</dbReference>
<dbReference type="KEGG" id="saqi:AXG55_07415"/>
<feature type="transmembrane region" description="Helical" evidence="9">
    <location>
        <begin position="253"/>
        <end position="273"/>
    </location>
</feature>
<organism evidence="10 11">
    <name type="scientific">Silvanigrella aquatica</name>
    <dbReference type="NCBI Taxonomy" id="1915309"/>
    <lineage>
        <taxon>Bacteria</taxon>
        <taxon>Pseudomonadati</taxon>
        <taxon>Bdellovibrionota</taxon>
        <taxon>Oligoflexia</taxon>
        <taxon>Silvanigrellales</taxon>
        <taxon>Silvanigrellaceae</taxon>
        <taxon>Silvanigrella</taxon>
    </lineage>
</organism>
<comment type="subunit">
    <text evidence="9">The system is composed of three essential subunits: KdpA, KdpB and KdpC.</text>
</comment>
<evidence type="ECO:0000313" key="10">
    <source>
        <dbReference type="EMBL" id="APJ03743.1"/>
    </source>
</evidence>
<dbReference type="GO" id="GO:0030955">
    <property type="term" value="F:potassium ion binding"/>
    <property type="evidence" value="ECO:0007669"/>
    <property type="project" value="UniProtKB-UniRule"/>
</dbReference>
<keyword evidence="5 9" id="KW-0630">Potassium</keyword>
<evidence type="ECO:0000256" key="5">
    <source>
        <dbReference type="ARBA" id="ARBA00022958"/>
    </source>
</evidence>
<keyword evidence="11" id="KW-1185">Reference proteome</keyword>
<keyword evidence="3 9" id="KW-0633">Potassium transport</keyword>
<sequence length="573" mass="62790">MKNQDTLYLIFFILVLLIFSFPLGMYIRKVMSGEKTFTSIFISPFENFIYKLLGVNPNENQTWQKYSIDLFLFNIFTFIVTFFLLKFQNIFPFNPQNFPAIPTDMAFNTTISFLTNTNWQAYGGESTMSYFSQMVALTPHNFLSAATGLAGCIAIIRGFTISEGKGLGNFWVDLTRATLYVLLPLSFLLALIFISQGMIQNLLPYIKIKTLEGIDQIIAQGPAASQIAIKLLGTNGGGFFNANAAHPYENPTALINFIQTLSIFLIPSALVFAFGKMASHMKHAISIWIAMLILFVIGVYTLTYYEYIGNPNFISQLHLSSSFNMEGKENRFGIFGTTLFATVTTDSSCGAVNAAHGSLTPLGGLIVLTNMLLNEVIFGGVGSGLYGMILFIILAVFIAGLMVGRTPEYLGKKIESREIKITMLPVIGIPVLILGLLAIASIAKIANISVGNPGPHGFSEMFYAFTSTTQNNGSAFGSLNANTPFWNYATSFAMFFGRFLNLIPLIAIAGYMLKKKSRSLSDNSFPVHGGIFIILLLGTILIVGSLVYLPAISLGPVLEHLQLMSHVLYPDGG</sequence>
<feature type="transmembrane region" description="Helical" evidence="9">
    <location>
        <begin position="492"/>
        <end position="513"/>
    </location>
</feature>
<evidence type="ECO:0000256" key="6">
    <source>
        <dbReference type="ARBA" id="ARBA00022989"/>
    </source>
</evidence>
<keyword evidence="2 9" id="KW-1003">Cell membrane</keyword>
<dbReference type="PIRSF" id="PIRSF001294">
    <property type="entry name" value="K_ATPaseA"/>
    <property type="match status" value="1"/>
</dbReference>
<keyword evidence="1 9" id="KW-0813">Transport</keyword>
<feature type="transmembrane region" description="Helical" evidence="9">
    <location>
        <begin position="142"/>
        <end position="159"/>
    </location>
</feature>
<dbReference type="GO" id="GO:0008556">
    <property type="term" value="F:P-type potassium transmembrane transporter activity"/>
    <property type="evidence" value="ECO:0007669"/>
    <property type="project" value="InterPro"/>
</dbReference>
<dbReference type="AlphaFoldDB" id="A0A1L4D0K5"/>
<dbReference type="PANTHER" id="PTHR30607:SF2">
    <property type="entry name" value="POTASSIUM-TRANSPORTING ATPASE POTASSIUM-BINDING SUBUNIT"/>
    <property type="match status" value="1"/>
</dbReference>
<dbReference type="InterPro" id="IPR004623">
    <property type="entry name" value="KdpA"/>
</dbReference>
<reference evidence="10 11" key="1">
    <citation type="submission" date="2016-10" db="EMBL/GenBank/DDBJ databases">
        <title>Silvanigrella aquatica sp. nov., isolated from a freshwater lake located in the Black Forest, Germany, description of Silvanigrellaceae fam. nov., Silvanigrellales ord. nov., reclassification of the order Bdellovibrionales in the class Oligoflexia, reclassification of the families Bacteriovoracaceae and Halobacteriovoraceae in the new order Bacteriovoracales ord. nov., and reclassification of the family Pseudobacteriovoracaceae in the order Oligoflexiales.</title>
        <authorList>
            <person name="Hahn M.W."/>
            <person name="Schmidt J."/>
            <person name="Koll U."/>
            <person name="Rohde M."/>
            <person name="Verbag S."/>
            <person name="Pitt A."/>
            <person name="Nakai R."/>
            <person name="Naganuma T."/>
            <person name="Lang E."/>
        </authorList>
    </citation>
    <scope>NUCLEOTIDE SEQUENCE [LARGE SCALE GENOMIC DNA]</scope>
    <source>
        <strain evidence="10 11">MWH-Nonnen-W8red</strain>
    </source>
</reference>
<keyword evidence="6 9" id="KW-1133">Transmembrane helix</keyword>
<evidence type="ECO:0000256" key="3">
    <source>
        <dbReference type="ARBA" id="ARBA00022538"/>
    </source>
</evidence>
<dbReference type="PANTHER" id="PTHR30607">
    <property type="entry name" value="POTASSIUM-TRANSPORTING ATPASE A CHAIN"/>
    <property type="match status" value="1"/>
</dbReference>
<comment type="function">
    <text evidence="9">Part of the high-affinity ATP-driven potassium transport (or Kdp) system, which catalyzes the hydrolysis of ATP coupled with the electrogenic transport of potassium into the cytoplasm. This subunit binds the extracellular potassium ions and delivers the ions to the membrane domain of KdpB through an intramembrane tunnel.</text>
</comment>
<dbReference type="OrthoDB" id="9763796at2"/>
<feature type="transmembrane region" description="Helical" evidence="9">
    <location>
        <begin position="66"/>
        <end position="85"/>
    </location>
</feature>